<dbReference type="KEGG" id="spzr:G5C33_00985"/>
<dbReference type="GO" id="GO:0015385">
    <property type="term" value="F:sodium:proton antiporter activity"/>
    <property type="evidence" value="ECO:0007669"/>
    <property type="project" value="UniProtKB-UniRule"/>
</dbReference>
<keyword evidence="2 6" id="KW-1003">Cell membrane</keyword>
<dbReference type="InterPro" id="IPR004670">
    <property type="entry name" value="NhaA"/>
</dbReference>
<dbReference type="HAMAP" id="MF_01844">
    <property type="entry name" value="NhaA"/>
    <property type="match status" value="1"/>
</dbReference>
<dbReference type="Gene3D" id="1.20.1530.10">
    <property type="entry name" value="Na+/H+ antiporter like domain"/>
    <property type="match status" value="1"/>
</dbReference>
<comment type="similarity">
    <text evidence="6">Belongs to the NhaA Na(+)/H(+) (TC 2.A.33) antiporter family.</text>
</comment>
<gene>
    <name evidence="6 7" type="primary">nhaA</name>
    <name evidence="7" type="ORF">G5C33_00985</name>
</gene>
<dbReference type="AlphaFoldDB" id="A0A6G6Y1Q6"/>
<keyword evidence="8" id="KW-1185">Reference proteome</keyword>
<feature type="transmembrane region" description="Helical" evidence="6">
    <location>
        <begin position="21"/>
        <end position="40"/>
    </location>
</feature>
<comment type="catalytic activity">
    <reaction evidence="6">
        <text>Na(+)(in) + 2 H(+)(out) = Na(+)(out) + 2 H(+)(in)</text>
        <dbReference type="Rhea" id="RHEA:29251"/>
        <dbReference type="ChEBI" id="CHEBI:15378"/>
        <dbReference type="ChEBI" id="CHEBI:29101"/>
    </reaction>
</comment>
<feature type="transmembrane region" description="Helical" evidence="6">
    <location>
        <begin position="217"/>
        <end position="249"/>
    </location>
</feature>
<evidence type="ECO:0000256" key="4">
    <source>
        <dbReference type="ARBA" id="ARBA00022989"/>
    </source>
</evidence>
<name>A0A6G6Y1Q6_9SPHN</name>
<evidence type="ECO:0000313" key="8">
    <source>
        <dbReference type="Proteomes" id="UP000501568"/>
    </source>
</evidence>
<comment type="function">
    <text evidence="6">Na(+)/H(+) antiporter that extrudes sodium in exchange for external protons.</text>
</comment>
<evidence type="ECO:0000256" key="2">
    <source>
        <dbReference type="ARBA" id="ARBA00022475"/>
    </source>
</evidence>
<dbReference type="EMBL" id="CP049109">
    <property type="protein sequence ID" value="QIG78506.1"/>
    <property type="molecule type" value="Genomic_DNA"/>
</dbReference>
<accession>A0A6G6Y1Q6</accession>
<dbReference type="NCBIfam" id="NF007111">
    <property type="entry name" value="PRK09560.1"/>
    <property type="match status" value="1"/>
</dbReference>
<reference evidence="7 8" key="1">
    <citation type="submission" date="2020-02" db="EMBL/GenBank/DDBJ databases">
        <authorList>
            <person name="Zheng R.K."/>
            <person name="Sun C.M."/>
        </authorList>
    </citation>
    <scope>NUCLEOTIDE SEQUENCE [LARGE SCALE GENOMIC DNA]</scope>
    <source>
        <strain evidence="8">zrk23</strain>
    </source>
</reference>
<feature type="transmembrane region" description="Helical" evidence="6">
    <location>
        <begin position="193"/>
        <end position="210"/>
    </location>
</feature>
<feature type="transmembrane region" description="Helical" evidence="6">
    <location>
        <begin position="379"/>
        <end position="399"/>
    </location>
</feature>
<feature type="transmembrane region" description="Helical" evidence="6">
    <location>
        <begin position="70"/>
        <end position="88"/>
    </location>
</feature>
<keyword evidence="6" id="KW-0813">Transport</keyword>
<evidence type="ECO:0000256" key="6">
    <source>
        <dbReference type="HAMAP-Rule" id="MF_01844"/>
    </source>
</evidence>
<proteinExistence type="inferred from homology"/>
<feature type="transmembrane region" description="Helical" evidence="6">
    <location>
        <begin position="109"/>
        <end position="126"/>
    </location>
</feature>
<evidence type="ECO:0000256" key="3">
    <source>
        <dbReference type="ARBA" id="ARBA00022692"/>
    </source>
</evidence>
<keyword evidence="4 6" id="KW-1133">Transmembrane helix</keyword>
<dbReference type="Pfam" id="PF06965">
    <property type="entry name" value="Na_H_antiport_1"/>
    <property type="match status" value="1"/>
</dbReference>
<feature type="transmembrane region" description="Helical" evidence="6">
    <location>
        <begin position="138"/>
        <end position="157"/>
    </location>
</feature>
<feature type="transmembrane region" description="Helical" evidence="6">
    <location>
        <begin position="340"/>
        <end position="367"/>
    </location>
</feature>
<organism evidence="7 8">
    <name type="scientific">Stakelama tenebrarum</name>
    <dbReference type="NCBI Taxonomy" id="2711215"/>
    <lineage>
        <taxon>Bacteria</taxon>
        <taxon>Pseudomonadati</taxon>
        <taxon>Pseudomonadota</taxon>
        <taxon>Alphaproteobacteria</taxon>
        <taxon>Sphingomonadales</taxon>
        <taxon>Sphingomonadaceae</taxon>
        <taxon>Stakelama</taxon>
    </lineage>
</organism>
<feature type="transmembrane region" description="Helical" evidence="6">
    <location>
        <begin position="305"/>
        <end position="328"/>
    </location>
</feature>
<dbReference type="PANTHER" id="PTHR30341:SF0">
    <property type="entry name" value="NA(+)_H(+) ANTIPORTER NHAA"/>
    <property type="match status" value="1"/>
</dbReference>
<dbReference type="InterPro" id="IPR023171">
    <property type="entry name" value="Na/H_antiporter_dom_sf"/>
</dbReference>
<feature type="transmembrane region" description="Helical" evidence="6">
    <location>
        <begin position="166"/>
        <end position="187"/>
    </location>
</feature>
<dbReference type="RefSeq" id="WP_165325504.1">
    <property type="nucleotide sequence ID" value="NZ_CP049109.1"/>
</dbReference>
<dbReference type="GO" id="GO:0006885">
    <property type="term" value="P:regulation of pH"/>
    <property type="evidence" value="ECO:0007669"/>
    <property type="project" value="UniProtKB-UniRule"/>
</dbReference>
<dbReference type="PANTHER" id="PTHR30341">
    <property type="entry name" value="SODIUM ION/PROTON ANTIPORTER NHAA-RELATED"/>
    <property type="match status" value="1"/>
</dbReference>
<keyword evidence="6" id="KW-0739">Sodium transport</keyword>
<sequence>MAKPTPQKSRSALRDFLTSEAAGGIILILAAALAMVVANIPDISEAYFHFLHWGKETGIVISSHHGPMTAHLWINDGLMAIFFLLVGLEIKREFVDGRLASWERRRLPVVAAAAGMVVPAVIYLAVTSTSPVDVHAGWAVPAATDIAFAIGVLAILGRHAPTSLKLFLTTVAIVDDMGAVAIIALAYTAHINTLALLGAAFILAVMYVLNRSGVRHLWIYLLLAAVLWYFVFLSGVHATIAGVLAAMMIPITKSPGHPDDVDSPLHRLEHGIAPWSNFLIVPLFGFANAGVSLAGLGPEVLLLPLPLGIAAGLFLGKQFGIFGSIWLANKTGFAAKPGGCTWAQVYGVSMLAGIGFTMSLFIGGLAFPGQELLVDEVKIGVLCGSILSAVFGFLLLRFAPSPRKVARVRKEKRGGRTPAEYKALVDG</sequence>
<dbReference type="NCBIfam" id="TIGR00773">
    <property type="entry name" value="NhaA"/>
    <property type="match status" value="1"/>
</dbReference>
<keyword evidence="5 6" id="KW-0472">Membrane</keyword>
<dbReference type="Proteomes" id="UP000501568">
    <property type="component" value="Chromosome"/>
</dbReference>
<dbReference type="GO" id="GO:0005886">
    <property type="term" value="C:plasma membrane"/>
    <property type="evidence" value="ECO:0007669"/>
    <property type="project" value="UniProtKB-SubCell"/>
</dbReference>
<keyword evidence="6" id="KW-0050">Antiport</keyword>
<evidence type="ECO:0000313" key="7">
    <source>
        <dbReference type="EMBL" id="QIG78506.1"/>
    </source>
</evidence>
<protein>
    <recommendedName>
        <fullName evidence="6">Na(+)/H(+) antiporter NhaA</fullName>
    </recommendedName>
    <alternativeName>
        <fullName evidence="6">Sodium/proton antiporter NhaA</fullName>
    </alternativeName>
</protein>
<evidence type="ECO:0000256" key="5">
    <source>
        <dbReference type="ARBA" id="ARBA00023136"/>
    </source>
</evidence>
<dbReference type="NCBIfam" id="NF007112">
    <property type="entry name" value="PRK09561.1"/>
    <property type="match status" value="1"/>
</dbReference>
<keyword evidence="6" id="KW-0915">Sodium</keyword>
<keyword evidence="3 6" id="KW-0812">Transmembrane</keyword>
<evidence type="ECO:0000256" key="1">
    <source>
        <dbReference type="ARBA" id="ARBA00004429"/>
    </source>
</evidence>
<keyword evidence="6" id="KW-0406">Ion transport</keyword>
<comment type="subcellular location">
    <subcellularLocation>
        <location evidence="1">Cell inner membrane</location>
        <topology evidence="1">Multi-pass membrane protein</topology>
    </subcellularLocation>
    <subcellularLocation>
        <location evidence="6">Cell membrane</location>
        <topology evidence="6">Multi-pass membrane protein</topology>
    </subcellularLocation>
</comment>